<evidence type="ECO:0000313" key="1">
    <source>
        <dbReference type="EMBL" id="RRT47048.1"/>
    </source>
</evidence>
<dbReference type="EMBL" id="AMZH03014794">
    <property type="protein sequence ID" value="RRT47048.1"/>
    <property type="molecule type" value="Genomic_DNA"/>
</dbReference>
<accession>A0A426Y5K5</accession>
<evidence type="ECO:0000313" key="2">
    <source>
        <dbReference type="Proteomes" id="UP000287651"/>
    </source>
</evidence>
<protein>
    <submittedName>
        <fullName evidence="1">Uncharacterized protein</fullName>
    </submittedName>
</protein>
<comment type="caution">
    <text evidence="1">The sequence shown here is derived from an EMBL/GenBank/DDBJ whole genome shotgun (WGS) entry which is preliminary data.</text>
</comment>
<dbReference type="AlphaFoldDB" id="A0A426Y5K5"/>
<organism evidence="1 2">
    <name type="scientific">Ensete ventricosum</name>
    <name type="common">Abyssinian banana</name>
    <name type="synonym">Musa ensete</name>
    <dbReference type="NCBI Taxonomy" id="4639"/>
    <lineage>
        <taxon>Eukaryota</taxon>
        <taxon>Viridiplantae</taxon>
        <taxon>Streptophyta</taxon>
        <taxon>Embryophyta</taxon>
        <taxon>Tracheophyta</taxon>
        <taxon>Spermatophyta</taxon>
        <taxon>Magnoliopsida</taxon>
        <taxon>Liliopsida</taxon>
        <taxon>Zingiberales</taxon>
        <taxon>Musaceae</taxon>
        <taxon>Ensete</taxon>
    </lineage>
</organism>
<dbReference type="Proteomes" id="UP000287651">
    <property type="component" value="Unassembled WGS sequence"/>
</dbReference>
<gene>
    <name evidence="1" type="ORF">B296_00054009</name>
</gene>
<name>A0A426Y5K5_ENSVE</name>
<proteinExistence type="predicted"/>
<reference evidence="1 2" key="1">
    <citation type="journal article" date="2014" name="Agronomy (Basel)">
        <title>A Draft Genome Sequence for Ensete ventricosum, the Drought-Tolerant Tree Against Hunger.</title>
        <authorList>
            <person name="Harrison J."/>
            <person name="Moore K.A."/>
            <person name="Paszkiewicz K."/>
            <person name="Jones T."/>
            <person name="Grant M."/>
            <person name="Ambacheew D."/>
            <person name="Muzemil S."/>
            <person name="Studholme D.J."/>
        </authorList>
    </citation>
    <scope>NUCLEOTIDE SEQUENCE [LARGE SCALE GENOMIC DNA]</scope>
</reference>
<sequence>MRGSPRNSSRWSAKLWYSSDCGIAGVTTINTTKIRAAAPQAHNCFLLSIVYSFSFSLRWDDLDYRLGLFIPAGTIANGVKV</sequence>